<dbReference type="OrthoDB" id="6502630at2759"/>
<feature type="domain" description="Nucleolar protein 11 C-terminal" evidence="8">
    <location>
        <begin position="402"/>
        <end position="720"/>
    </location>
</feature>
<proteinExistence type="predicted"/>
<dbReference type="AlphaFoldDB" id="A0A3B3RUS4"/>
<evidence type="ECO:0000256" key="2">
    <source>
        <dbReference type="ARBA" id="ARBA00022552"/>
    </source>
</evidence>
<dbReference type="InterPro" id="IPR048897">
    <property type="entry name" value="Nol11_C"/>
</dbReference>
<dbReference type="PANTHER" id="PTHR15633">
    <property type="entry name" value="NUCLEOLAR PROTEIN 11"/>
    <property type="match status" value="1"/>
</dbReference>
<dbReference type="Ensembl" id="ENSPKIT00000002936.1">
    <property type="protein sequence ID" value="ENSPKIP00000022277.1"/>
    <property type="gene ID" value="ENSPKIG00000006353.1"/>
</dbReference>
<keyword evidence="3" id="KW-0805">Transcription regulation</keyword>
<name>A0A3B3RUS4_9TELE</name>
<evidence type="ECO:0000313" key="10">
    <source>
        <dbReference type="Proteomes" id="UP000261540"/>
    </source>
</evidence>
<evidence type="ECO:0000256" key="3">
    <source>
        <dbReference type="ARBA" id="ARBA00023015"/>
    </source>
</evidence>
<evidence type="ECO:0000256" key="1">
    <source>
        <dbReference type="ARBA" id="ARBA00004604"/>
    </source>
</evidence>
<dbReference type="GeneTree" id="ENSGT00390000009760"/>
<evidence type="ECO:0000259" key="8">
    <source>
        <dbReference type="Pfam" id="PF20998"/>
    </source>
</evidence>
<evidence type="ECO:0000256" key="4">
    <source>
        <dbReference type="ARBA" id="ARBA00023159"/>
    </source>
</evidence>
<dbReference type="InterPro" id="IPR042859">
    <property type="entry name" value="NOL11"/>
</dbReference>
<keyword evidence="2" id="KW-0698">rRNA processing</keyword>
<evidence type="ECO:0000256" key="6">
    <source>
        <dbReference type="ARBA" id="ARBA00023242"/>
    </source>
</evidence>
<protein>
    <submittedName>
        <fullName evidence="9">Nucleolar protein 11</fullName>
    </submittedName>
</protein>
<organism evidence="9 10">
    <name type="scientific">Paramormyrops kingsleyae</name>
    <dbReference type="NCBI Taxonomy" id="1676925"/>
    <lineage>
        <taxon>Eukaryota</taxon>
        <taxon>Metazoa</taxon>
        <taxon>Chordata</taxon>
        <taxon>Craniata</taxon>
        <taxon>Vertebrata</taxon>
        <taxon>Euteleostomi</taxon>
        <taxon>Actinopterygii</taxon>
        <taxon>Neopterygii</taxon>
        <taxon>Teleostei</taxon>
        <taxon>Osteoglossocephala</taxon>
        <taxon>Osteoglossomorpha</taxon>
        <taxon>Osteoglossiformes</taxon>
        <taxon>Mormyridae</taxon>
        <taxon>Paramormyrops</taxon>
    </lineage>
</organism>
<keyword evidence="10" id="KW-1185">Reference proteome</keyword>
<evidence type="ECO:0000256" key="5">
    <source>
        <dbReference type="ARBA" id="ARBA00023163"/>
    </source>
</evidence>
<dbReference type="CTD" id="25926"/>
<evidence type="ECO:0000313" key="9">
    <source>
        <dbReference type="Ensembl" id="ENSPKIP00000022277.1"/>
    </source>
</evidence>
<dbReference type="InterPro" id="IPR012584">
    <property type="entry name" value="NOL11_N"/>
</dbReference>
<keyword evidence="5" id="KW-0804">Transcription</keyword>
<dbReference type="GO" id="GO:0003723">
    <property type="term" value="F:RNA binding"/>
    <property type="evidence" value="ECO:0007669"/>
    <property type="project" value="TreeGrafter"/>
</dbReference>
<sequence>MAALCDGFTLCGLASGPSSAEARILCIEQGREADHVIVTDARKSITVYKVSDQKPLGSWTVKQGQTITSPAVYNTQTGEYVVVTDNKVIRVWKDEDCFDKAFKATVSADVARVHALPDSEPVVLFARGGVRILDTLLAAPQQSIEELLPEGEVIRWSESFVKGKQKVVVFTTEQKGEHFVYLHRFNPNCLLKYKLEMEDAGSCLLSVSATVRNKNISFLYLCSRGCLYQSEVPVSGGPAEGVQPLPRTLLLKLPVGDGHLSVAAALSLDEANVAVVGVPHPSEGTRKEFLCIWNTHFQTLQASRELLGQPYGQLWCFSGKLYVPHGRVLTAVPYDCQQSSLAAALGRLKQGHGEGSCPPPPVRSWNSLLHEAAAQPQRSTRGIDTRRSKLRKSQAASITVDQVLEDIKTALGEDVEREVESFLMGAAGPDLQLAVGQVASQLVTRCLSDPSFYTRNSLARLVHTRCLCHSVCPGLLPLVLEKKDYSLVQLCLQHFPDIPEEVTCACLKAFIDVSDGDLEAVDIEPDSMSLMEDISVGWRKDGNLENGFSPVLLEDDGYEARIPPSKSRGRAGLLDLDVSCPVGLKKAVLLNEILQTAHTESFLLPHLKDLSVQQVLLFLRYLWFLYLKFSQDFNVRTSGLRSPTTVQIIDWVCLVLDAHFTVLVMVPEAKDMLSHLNKFVRSQVRLISELGKIQGSLQNIHKLKQSEDVGLYSIEIIELF</sequence>
<dbReference type="Pfam" id="PF20998">
    <property type="entry name" value="Nol11_C"/>
    <property type="match status" value="1"/>
</dbReference>
<dbReference type="Pfam" id="PF08168">
    <property type="entry name" value="NOL11_N"/>
    <property type="match status" value="1"/>
</dbReference>
<dbReference type="STRING" id="1676925.ENSPKIP00000022277"/>
<reference evidence="9" key="2">
    <citation type="submission" date="2025-09" db="UniProtKB">
        <authorList>
            <consortium name="Ensembl"/>
        </authorList>
    </citation>
    <scope>IDENTIFICATION</scope>
</reference>
<dbReference type="Proteomes" id="UP000261540">
    <property type="component" value="Unplaced"/>
</dbReference>
<dbReference type="KEGG" id="pki:111847784"/>
<keyword evidence="4" id="KW-0010">Activator</keyword>
<dbReference type="GO" id="GO:0030490">
    <property type="term" value="P:maturation of SSU-rRNA"/>
    <property type="evidence" value="ECO:0007669"/>
    <property type="project" value="InterPro"/>
</dbReference>
<comment type="subcellular location">
    <subcellularLocation>
        <location evidence="1">Nucleus</location>
        <location evidence="1">Nucleolus</location>
    </subcellularLocation>
</comment>
<feature type="domain" description="Nucleolar protein 11 N-terminal" evidence="7">
    <location>
        <begin position="1"/>
        <end position="334"/>
    </location>
</feature>
<accession>A0A3B3RUS4</accession>
<keyword evidence="6" id="KW-0539">Nucleus</keyword>
<dbReference type="GO" id="GO:0005730">
    <property type="term" value="C:nucleolus"/>
    <property type="evidence" value="ECO:0007669"/>
    <property type="project" value="UniProtKB-SubCell"/>
</dbReference>
<dbReference type="PANTHER" id="PTHR15633:SF2">
    <property type="entry name" value="NUCLEOLAR PROTEIN 11"/>
    <property type="match status" value="1"/>
</dbReference>
<evidence type="ECO:0000259" key="7">
    <source>
        <dbReference type="Pfam" id="PF08168"/>
    </source>
</evidence>
<reference evidence="9" key="1">
    <citation type="submission" date="2025-08" db="UniProtKB">
        <authorList>
            <consortium name="Ensembl"/>
        </authorList>
    </citation>
    <scope>IDENTIFICATION</scope>
</reference>